<keyword evidence="17" id="KW-1185">Reference proteome</keyword>
<evidence type="ECO:0000256" key="11">
    <source>
        <dbReference type="ARBA" id="ARBA00030668"/>
    </source>
</evidence>
<keyword evidence="8" id="KW-0547">Nucleotide-binding</keyword>
<dbReference type="EC" id="6.3.1.2" evidence="3"/>
<evidence type="ECO:0000259" key="15">
    <source>
        <dbReference type="PROSITE" id="PS51987"/>
    </source>
</evidence>
<dbReference type="Pfam" id="PF03951">
    <property type="entry name" value="Gln-synt_N"/>
    <property type="match status" value="1"/>
</dbReference>
<keyword evidence="6 16" id="KW-0436">Ligase</keyword>
<dbReference type="InterPro" id="IPR004809">
    <property type="entry name" value="Gln_synth_I"/>
</dbReference>
<protein>
    <recommendedName>
        <fullName evidence="4">Glutamine synthetase</fullName>
        <ecNumber evidence="3">6.3.1.2</ecNumber>
    </recommendedName>
    <alternativeName>
        <fullName evidence="11">Glutamate--ammonia ligase</fullName>
    </alternativeName>
    <alternativeName>
        <fullName evidence="10">Glutamine synthetase I alpha</fullName>
    </alternativeName>
</protein>
<keyword evidence="5" id="KW-0963">Cytoplasm</keyword>
<dbReference type="SUPFAM" id="SSF54368">
    <property type="entry name" value="Glutamine synthetase, N-terminal domain"/>
    <property type="match status" value="1"/>
</dbReference>
<dbReference type="Gene3D" id="3.10.20.70">
    <property type="entry name" value="Glutamine synthetase, N-terminal domain"/>
    <property type="match status" value="1"/>
</dbReference>
<keyword evidence="7" id="KW-0479">Metal-binding</keyword>
<comment type="similarity">
    <text evidence="2 12 13">Belongs to the glutamine synthetase family.</text>
</comment>
<dbReference type="InterPro" id="IPR014746">
    <property type="entry name" value="Gln_synth/guanido_kin_cat_dom"/>
</dbReference>
<evidence type="ECO:0000259" key="14">
    <source>
        <dbReference type="PROSITE" id="PS51986"/>
    </source>
</evidence>
<evidence type="ECO:0000313" key="16">
    <source>
        <dbReference type="EMBL" id="NSG86417.1"/>
    </source>
</evidence>
<feature type="domain" description="GS beta-grasp" evidence="14">
    <location>
        <begin position="16"/>
        <end position="101"/>
    </location>
</feature>
<dbReference type="PROSITE" id="PS51986">
    <property type="entry name" value="GS_BETA_GRASP"/>
    <property type="match status" value="1"/>
</dbReference>
<organism evidence="16 17">
    <name type="scientific">Blautia faecis</name>
    <dbReference type="NCBI Taxonomy" id="871665"/>
    <lineage>
        <taxon>Bacteria</taxon>
        <taxon>Bacillati</taxon>
        <taxon>Bacillota</taxon>
        <taxon>Clostridia</taxon>
        <taxon>Lachnospirales</taxon>
        <taxon>Lachnospiraceae</taxon>
        <taxon>Blautia</taxon>
    </lineage>
</organism>
<evidence type="ECO:0000256" key="7">
    <source>
        <dbReference type="ARBA" id="ARBA00022723"/>
    </source>
</evidence>
<dbReference type="InterPro" id="IPR036651">
    <property type="entry name" value="Gln_synt_N_sf"/>
</dbReference>
<dbReference type="GeneID" id="69514806"/>
<sequence>MGNYTREEVLQMAEDEDVEFIRLQFTDMFGTLKNIAITARELPRALDNEYVVDSSYIAGIAGEKEPDMYLHPDYNTFTILPWRPQQGKVARLLCDIYRSDGTPLEKSPRYILKQVVEMAAKEGYVCEVDPECEFFLFHTDDNGVPTTLTHEKAGYLDISPLDLGENARRDMVLNLEDMGYEIESSHHETAPAQHEIDFKFSGANEMADCVMTFKMAVRTIAKRHGLHATFMPKPRAEVNGSGMHIHFALYKDGKNIFADPDDVNGLSEDAYHFIGGLLAHSEEMAAITNPLVNSYKRLVPGYDAPTELTWTKNNQNSLIRISNLRSDSLAIELRSPDASANPYLVFAVCIAAGLDGIQQKLYPTKASDRSFSESDQKAMNIGNLPLNLDDALTHFENSTWIQSVLGKKFCEEYAAAKKEEWLNYMRQVSEWEISQYLYKI</sequence>
<dbReference type="PANTHER" id="PTHR43785:SF12">
    <property type="entry name" value="TYPE-1 GLUTAMINE SYNTHETASE 2"/>
    <property type="match status" value="1"/>
</dbReference>
<evidence type="ECO:0000256" key="13">
    <source>
        <dbReference type="RuleBase" id="RU000384"/>
    </source>
</evidence>
<dbReference type="RefSeq" id="WP_148462972.1">
    <property type="nucleotide sequence ID" value="NZ_JAAIPU010000005.1"/>
</dbReference>
<evidence type="ECO:0000256" key="1">
    <source>
        <dbReference type="ARBA" id="ARBA00004496"/>
    </source>
</evidence>
<dbReference type="PANTHER" id="PTHR43785">
    <property type="entry name" value="GAMMA-GLUTAMYLPUTRESCINE SYNTHETASE"/>
    <property type="match status" value="1"/>
</dbReference>
<keyword evidence="9" id="KW-0067">ATP-binding</keyword>
<dbReference type="Gene3D" id="3.30.590.10">
    <property type="entry name" value="Glutamine synthetase/guanido kinase, catalytic domain"/>
    <property type="match status" value="1"/>
</dbReference>
<reference evidence="16 17" key="1">
    <citation type="journal article" date="2020" name="Cell Host Microbe">
        <title>Functional and Genomic Variation between Human-Derived Isolates of Lachnospiraceae Reveals Inter- and Intra-Species Diversity.</title>
        <authorList>
            <person name="Sorbara M.T."/>
            <person name="Littmann E.R."/>
            <person name="Fontana E."/>
            <person name="Moody T.U."/>
            <person name="Kohout C.E."/>
            <person name="Gjonbalaj M."/>
            <person name="Eaton V."/>
            <person name="Seok R."/>
            <person name="Leiner I.M."/>
            <person name="Pamer E.G."/>
        </authorList>
    </citation>
    <scope>NUCLEOTIDE SEQUENCE [LARGE SCALE GENOMIC DNA]</scope>
    <source>
        <strain evidence="16 17">MSK.17.74</strain>
    </source>
</reference>
<evidence type="ECO:0000256" key="5">
    <source>
        <dbReference type="ARBA" id="ARBA00022490"/>
    </source>
</evidence>
<accession>A0ABX2H893</accession>
<dbReference type="InterPro" id="IPR008147">
    <property type="entry name" value="Gln_synt_N"/>
</dbReference>
<evidence type="ECO:0000256" key="6">
    <source>
        <dbReference type="ARBA" id="ARBA00022598"/>
    </source>
</evidence>
<comment type="subcellular location">
    <subcellularLocation>
        <location evidence="1">Cytoplasm</location>
    </subcellularLocation>
</comment>
<evidence type="ECO:0000256" key="4">
    <source>
        <dbReference type="ARBA" id="ARBA00021364"/>
    </source>
</evidence>
<dbReference type="GO" id="GO:0004356">
    <property type="term" value="F:glutamine synthetase activity"/>
    <property type="evidence" value="ECO:0007669"/>
    <property type="project" value="UniProtKB-EC"/>
</dbReference>
<evidence type="ECO:0000256" key="2">
    <source>
        <dbReference type="ARBA" id="ARBA00009897"/>
    </source>
</evidence>
<comment type="caution">
    <text evidence="16">The sequence shown here is derived from an EMBL/GenBank/DDBJ whole genome shotgun (WGS) entry which is preliminary data.</text>
</comment>
<dbReference type="SMART" id="SM01230">
    <property type="entry name" value="Gln-synt_C"/>
    <property type="match status" value="1"/>
</dbReference>
<evidence type="ECO:0000256" key="9">
    <source>
        <dbReference type="ARBA" id="ARBA00022840"/>
    </source>
</evidence>
<dbReference type="Proteomes" id="UP001644719">
    <property type="component" value="Unassembled WGS sequence"/>
</dbReference>
<dbReference type="PROSITE" id="PS51987">
    <property type="entry name" value="GS_CATALYTIC"/>
    <property type="match status" value="1"/>
</dbReference>
<proteinExistence type="inferred from homology"/>
<gene>
    <name evidence="16" type="primary">glnA</name>
    <name evidence="16" type="ORF">G5B17_13605</name>
</gene>
<evidence type="ECO:0000256" key="3">
    <source>
        <dbReference type="ARBA" id="ARBA00012937"/>
    </source>
</evidence>
<evidence type="ECO:0000256" key="10">
    <source>
        <dbReference type="ARBA" id="ARBA00030136"/>
    </source>
</evidence>
<dbReference type="Pfam" id="PF00120">
    <property type="entry name" value="Gln-synt_C"/>
    <property type="match status" value="1"/>
</dbReference>
<dbReference type="SUPFAM" id="SSF55931">
    <property type="entry name" value="Glutamine synthetase/guanido kinase"/>
    <property type="match status" value="1"/>
</dbReference>
<evidence type="ECO:0000256" key="12">
    <source>
        <dbReference type="PROSITE-ProRule" id="PRU01330"/>
    </source>
</evidence>
<dbReference type="EMBL" id="JAAITS010000039">
    <property type="protein sequence ID" value="NSG86417.1"/>
    <property type="molecule type" value="Genomic_DNA"/>
</dbReference>
<evidence type="ECO:0000313" key="17">
    <source>
        <dbReference type="Proteomes" id="UP001644719"/>
    </source>
</evidence>
<name>A0ABX2H893_9FIRM</name>
<dbReference type="InterPro" id="IPR008146">
    <property type="entry name" value="Gln_synth_cat_dom"/>
</dbReference>
<dbReference type="NCBIfam" id="TIGR00653">
    <property type="entry name" value="GlnA"/>
    <property type="match status" value="1"/>
</dbReference>
<feature type="domain" description="GS catalytic" evidence="15">
    <location>
        <begin position="108"/>
        <end position="440"/>
    </location>
</feature>
<evidence type="ECO:0000256" key="8">
    <source>
        <dbReference type="ARBA" id="ARBA00022741"/>
    </source>
</evidence>